<evidence type="ECO:0000256" key="5">
    <source>
        <dbReference type="ARBA" id="ARBA00023002"/>
    </source>
</evidence>
<dbReference type="InterPro" id="IPR002328">
    <property type="entry name" value="ADH_Zn_CS"/>
</dbReference>
<dbReference type="RefSeq" id="WP_092224065.1">
    <property type="nucleotide sequence ID" value="NZ_FNJI01000021.1"/>
</dbReference>
<keyword evidence="3 6" id="KW-0479">Metal-binding</keyword>
<name>A0A1H0T1E3_9BACT</name>
<keyword evidence="5" id="KW-0560">Oxidoreductase</keyword>
<dbReference type="SUPFAM" id="SSF51735">
    <property type="entry name" value="NAD(P)-binding Rossmann-fold domains"/>
    <property type="match status" value="1"/>
</dbReference>
<dbReference type="OrthoDB" id="9774952at2"/>
<dbReference type="Pfam" id="PF00107">
    <property type="entry name" value="ADH_zinc_N"/>
    <property type="match status" value="1"/>
</dbReference>
<evidence type="ECO:0000313" key="9">
    <source>
        <dbReference type="Proteomes" id="UP000199073"/>
    </source>
</evidence>
<dbReference type="Proteomes" id="UP000199073">
    <property type="component" value="Unassembled WGS sequence"/>
</dbReference>
<dbReference type="Gene3D" id="3.90.180.10">
    <property type="entry name" value="Medium-chain alcohol dehydrogenases, catalytic domain"/>
    <property type="match status" value="1"/>
</dbReference>
<comment type="similarity">
    <text evidence="2 6">Belongs to the zinc-containing alcohol dehydrogenase family.</text>
</comment>
<dbReference type="PANTHER" id="PTHR43161:SF26">
    <property type="entry name" value="GALACTITOL 1-PHOSPHATE 5-DEHYDROGENASE"/>
    <property type="match status" value="1"/>
</dbReference>
<keyword evidence="4 6" id="KW-0862">Zinc</keyword>
<dbReference type="GO" id="GO:0016616">
    <property type="term" value="F:oxidoreductase activity, acting on the CH-OH group of donors, NAD or NADP as acceptor"/>
    <property type="evidence" value="ECO:0007669"/>
    <property type="project" value="UniProtKB-ARBA"/>
</dbReference>
<organism evidence="8 9">
    <name type="scientific">Desulforhopalus singaporensis</name>
    <dbReference type="NCBI Taxonomy" id="91360"/>
    <lineage>
        <taxon>Bacteria</taxon>
        <taxon>Pseudomonadati</taxon>
        <taxon>Thermodesulfobacteriota</taxon>
        <taxon>Desulfobulbia</taxon>
        <taxon>Desulfobulbales</taxon>
        <taxon>Desulfocapsaceae</taxon>
        <taxon>Desulforhopalus</taxon>
    </lineage>
</organism>
<accession>A0A1H0T1E3</accession>
<sequence length="351" mass="37460">MKAAVWHARKDVRIEEIAEPSSPEPGWVKIEVAAVGLCGTDLHEYAHGPIFTCVDQPHPLTGHQGPVVMGHEFSGKVVELGEGVDNVTLGDRVASMGGMCCGECHYCQQGLLHLCLKGAMFGFHINGAFTRYINVPATVLFPLPNSVTDVVGAMVEPYAVGLHAVRQAMVRQGDTVVVLGAGPIGLTVLQSALAEGADKVFVLELSTHRQELAMQLGAAAVIDPGEVDPVEEIKRLTDGLGADVAIECIGHKDTAPLAVSLIKKAGCVVLAGMFTDASTINFLDVAVEEKRIVGSFGYLMEFPEMIQMFSEGKIDPKPLHSKTIALDDLVTEGFEALLSKDNTNIKIIIEL</sequence>
<proteinExistence type="inferred from homology"/>
<dbReference type="InterPro" id="IPR013149">
    <property type="entry name" value="ADH-like_C"/>
</dbReference>
<dbReference type="AlphaFoldDB" id="A0A1H0T1E3"/>
<evidence type="ECO:0000259" key="7">
    <source>
        <dbReference type="SMART" id="SM00829"/>
    </source>
</evidence>
<dbReference type="GO" id="GO:0008270">
    <property type="term" value="F:zinc ion binding"/>
    <property type="evidence" value="ECO:0007669"/>
    <property type="project" value="InterPro"/>
</dbReference>
<evidence type="ECO:0000256" key="1">
    <source>
        <dbReference type="ARBA" id="ARBA00001947"/>
    </source>
</evidence>
<gene>
    <name evidence="8" type="ORF">SAMN05660330_02897</name>
</gene>
<dbReference type="PROSITE" id="PS00059">
    <property type="entry name" value="ADH_ZINC"/>
    <property type="match status" value="1"/>
</dbReference>
<evidence type="ECO:0000256" key="6">
    <source>
        <dbReference type="RuleBase" id="RU361277"/>
    </source>
</evidence>
<evidence type="ECO:0000256" key="4">
    <source>
        <dbReference type="ARBA" id="ARBA00022833"/>
    </source>
</evidence>
<evidence type="ECO:0000313" key="8">
    <source>
        <dbReference type="EMBL" id="SDP47625.1"/>
    </source>
</evidence>
<comment type="cofactor">
    <cofactor evidence="1 6">
        <name>Zn(2+)</name>
        <dbReference type="ChEBI" id="CHEBI:29105"/>
    </cofactor>
</comment>
<dbReference type="InterPro" id="IPR036291">
    <property type="entry name" value="NAD(P)-bd_dom_sf"/>
</dbReference>
<dbReference type="InterPro" id="IPR011032">
    <property type="entry name" value="GroES-like_sf"/>
</dbReference>
<evidence type="ECO:0000256" key="3">
    <source>
        <dbReference type="ARBA" id="ARBA00022723"/>
    </source>
</evidence>
<dbReference type="PANTHER" id="PTHR43161">
    <property type="entry name" value="SORBITOL DEHYDROGENASE"/>
    <property type="match status" value="1"/>
</dbReference>
<protein>
    <submittedName>
        <fullName evidence="8">(R,R)-butanediol dehydrogenase / meso-butanediol dehydrogenase / diacetyl reductase</fullName>
    </submittedName>
</protein>
<dbReference type="Pfam" id="PF08240">
    <property type="entry name" value="ADH_N"/>
    <property type="match status" value="1"/>
</dbReference>
<dbReference type="Gene3D" id="3.40.50.720">
    <property type="entry name" value="NAD(P)-binding Rossmann-like Domain"/>
    <property type="match status" value="1"/>
</dbReference>
<dbReference type="STRING" id="91360.SAMN05660330_02897"/>
<dbReference type="SUPFAM" id="SSF50129">
    <property type="entry name" value="GroES-like"/>
    <property type="match status" value="1"/>
</dbReference>
<dbReference type="SMART" id="SM00829">
    <property type="entry name" value="PKS_ER"/>
    <property type="match status" value="1"/>
</dbReference>
<dbReference type="InterPro" id="IPR013154">
    <property type="entry name" value="ADH-like_N"/>
</dbReference>
<dbReference type="InterPro" id="IPR020843">
    <property type="entry name" value="ER"/>
</dbReference>
<keyword evidence="9" id="KW-1185">Reference proteome</keyword>
<feature type="domain" description="Enoyl reductase (ER)" evidence="7">
    <location>
        <begin position="7"/>
        <end position="349"/>
    </location>
</feature>
<reference evidence="8 9" key="1">
    <citation type="submission" date="2016-10" db="EMBL/GenBank/DDBJ databases">
        <authorList>
            <person name="de Groot N.N."/>
        </authorList>
    </citation>
    <scope>NUCLEOTIDE SEQUENCE [LARGE SCALE GENOMIC DNA]</scope>
    <source>
        <strain evidence="8 9">DSM 12130</strain>
    </source>
</reference>
<dbReference type="EMBL" id="FNJI01000021">
    <property type="protein sequence ID" value="SDP47625.1"/>
    <property type="molecule type" value="Genomic_DNA"/>
</dbReference>
<dbReference type="CDD" id="cd08233">
    <property type="entry name" value="butanediol_DH_like"/>
    <property type="match status" value="1"/>
</dbReference>
<evidence type="ECO:0000256" key="2">
    <source>
        <dbReference type="ARBA" id="ARBA00008072"/>
    </source>
</evidence>